<dbReference type="STRING" id="1618570.UT08_C0007G0009"/>
<dbReference type="Proteomes" id="UP000034081">
    <property type="component" value="Unassembled WGS sequence"/>
</dbReference>
<evidence type="ECO:0000313" key="1">
    <source>
        <dbReference type="EMBL" id="KKQ85336.1"/>
    </source>
</evidence>
<proteinExistence type="predicted"/>
<comment type="caution">
    <text evidence="1">The sequence shown here is derived from an EMBL/GenBank/DDBJ whole genome shotgun (WGS) entry which is preliminary data.</text>
</comment>
<dbReference type="PROSITE" id="PS51257">
    <property type="entry name" value="PROKAR_LIPOPROTEIN"/>
    <property type="match status" value="1"/>
</dbReference>
<protein>
    <submittedName>
        <fullName evidence="1">Uncharacterized protein</fullName>
    </submittedName>
</protein>
<accession>A0A0G0P7P0</accession>
<dbReference type="EMBL" id="LBVL01000007">
    <property type="protein sequence ID" value="KKQ85336.1"/>
    <property type="molecule type" value="Genomic_DNA"/>
</dbReference>
<sequence length="139" mass="15407">MSGKPTNLTRSFLRFGLITTAGAVITACEDTSAATQSNTVYFKELNASFVIDNYYPELKGQAPLSSAEVPINTNLLDNVTFYNYTNLTVNPDELAKLYSYVSTVAENPVGAEYKLFNNTLPLDIFPIELPKRTGHIFIR</sequence>
<dbReference type="AlphaFoldDB" id="A0A0G0P7P0"/>
<reference evidence="1 2" key="1">
    <citation type="journal article" date="2015" name="Nature">
        <title>rRNA introns, odd ribosomes, and small enigmatic genomes across a large radiation of phyla.</title>
        <authorList>
            <person name="Brown C.T."/>
            <person name="Hug L.A."/>
            <person name="Thomas B.C."/>
            <person name="Sharon I."/>
            <person name="Castelle C.J."/>
            <person name="Singh A."/>
            <person name="Wilkins M.J."/>
            <person name="Williams K.H."/>
            <person name="Banfield J.F."/>
        </authorList>
    </citation>
    <scope>NUCLEOTIDE SEQUENCE [LARGE SCALE GENOMIC DNA]</scope>
</reference>
<gene>
    <name evidence="1" type="ORF">UT08_C0007G0009</name>
</gene>
<name>A0A0G0P7P0_9BACT</name>
<evidence type="ECO:0000313" key="2">
    <source>
        <dbReference type="Proteomes" id="UP000034081"/>
    </source>
</evidence>
<organism evidence="1 2">
    <name type="scientific">Candidatus Woesebacteria bacterium GW2011_GWB1_38_8</name>
    <dbReference type="NCBI Taxonomy" id="1618570"/>
    <lineage>
        <taxon>Bacteria</taxon>
        <taxon>Candidatus Woeseibacteriota</taxon>
    </lineage>
</organism>